<keyword evidence="6" id="KW-0804">Transcription</keyword>
<dbReference type="GO" id="GO:0009755">
    <property type="term" value="P:hormone-mediated signaling pathway"/>
    <property type="evidence" value="ECO:0007669"/>
    <property type="project" value="TreeGrafter"/>
</dbReference>
<evidence type="ECO:0000256" key="3">
    <source>
        <dbReference type="ARBA" id="ARBA00022833"/>
    </source>
</evidence>
<organism evidence="9 10">
    <name type="scientific">Dreissena polymorpha</name>
    <name type="common">Zebra mussel</name>
    <name type="synonym">Mytilus polymorpha</name>
    <dbReference type="NCBI Taxonomy" id="45954"/>
    <lineage>
        <taxon>Eukaryota</taxon>
        <taxon>Metazoa</taxon>
        <taxon>Spiralia</taxon>
        <taxon>Lophotrochozoa</taxon>
        <taxon>Mollusca</taxon>
        <taxon>Bivalvia</taxon>
        <taxon>Autobranchia</taxon>
        <taxon>Heteroconchia</taxon>
        <taxon>Euheterodonta</taxon>
        <taxon>Imparidentia</taxon>
        <taxon>Neoheterodontei</taxon>
        <taxon>Myida</taxon>
        <taxon>Dreissenoidea</taxon>
        <taxon>Dreissenidae</taxon>
        <taxon>Dreissena</taxon>
    </lineage>
</organism>
<dbReference type="InterPro" id="IPR000536">
    <property type="entry name" value="Nucl_hrmn_rcpt_lig-bd"/>
</dbReference>
<evidence type="ECO:0000259" key="8">
    <source>
        <dbReference type="PROSITE" id="PS51843"/>
    </source>
</evidence>
<dbReference type="AlphaFoldDB" id="A0A9D4BHJ4"/>
<reference evidence="9" key="2">
    <citation type="submission" date="2020-11" db="EMBL/GenBank/DDBJ databases">
        <authorList>
            <person name="McCartney M.A."/>
            <person name="Auch B."/>
            <person name="Kono T."/>
            <person name="Mallez S."/>
            <person name="Becker A."/>
            <person name="Gohl D.M."/>
            <person name="Silverstein K.A.T."/>
            <person name="Koren S."/>
            <person name="Bechman K.B."/>
            <person name="Herman A."/>
            <person name="Abrahante J.E."/>
            <person name="Garbe J."/>
        </authorList>
    </citation>
    <scope>NUCLEOTIDE SEQUENCE</scope>
    <source>
        <strain evidence="9">Duluth1</strain>
        <tissue evidence="9">Whole animal</tissue>
    </source>
</reference>
<evidence type="ECO:0000313" key="10">
    <source>
        <dbReference type="Proteomes" id="UP000828390"/>
    </source>
</evidence>
<sequence>MEVDGPALFNPRLNISVPRERFPEIGLLGMLFTDLEKVIRRLRTLRLTDVELSLLSAIVLFCTDREGLAPNVALETVETDLSLALKCQLILSHGDGTVAFAKAVEVLTELRRLATLYLDDILNSQVIIESGDGGVR</sequence>
<keyword evidence="1" id="KW-0479">Metal-binding</keyword>
<dbReference type="Gene3D" id="1.10.565.10">
    <property type="entry name" value="Retinoid X Receptor"/>
    <property type="match status" value="1"/>
</dbReference>
<keyword evidence="5" id="KW-0238">DNA-binding</keyword>
<gene>
    <name evidence="9" type="ORF">DPMN_082699</name>
</gene>
<dbReference type="InterPro" id="IPR050234">
    <property type="entry name" value="Nuclear_hormone_rcpt_NR1"/>
</dbReference>
<keyword evidence="3" id="KW-0862">Zinc</keyword>
<evidence type="ECO:0000256" key="6">
    <source>
        <dbReference type="ARBA" id="ARBA00023163"/>
    </source>
</evidence>
<proteinExistence type="predicted"/>
<evidence type="ECO:0000256" key="5">
    <source>
        <dbReference type="ARBA" id="ARBA00023125"/>
    </source>
</evidence>
<comment type="caution">
    <text evidence="9">The sequence shown here is derived from an EMBL/GenBank/DDBJ whole genome shotgun (WGS) entry which is preliminary data.</text>
</comment>
<dbReference type="GO" id="GO:0045944">
    <property type="term" value="P:positive regulation of transcription by RNA polymerase II"/>
    <property type="evidence" value="ECO:0007669"/>
    <property type="project" value="TreeGrafter"/>
</dbReference>
<feature type="domain" description="NR LBD" evidence="8">
    <location>
        <begin position="1"/>
        <end position="136"/>
    </location>
</feature>
<evidence type="ECO:0000256" key="7">
    <source>
        <dbReference type="ARBA" id="ARBA00023170"/>
    </source>
</evidence>
<dbReference type="Proteomes" id="UP000828390">
    <property type="component" value="Unassembled WGS sequence"/>
</dbReference>
<keyword evidence="4" id="KW-0805">Transcription regulation</keyword>
<dbReference type="InterPro" id="IPR035500">
    <property type="entry name" value="NHR-like_dom_sf"/>
</dbReference>
<dbReference type="PANTHER" id="PTHR24082:SF473">
    <property type="entry name" value="ECDYSONE-INDUCED PROTEIN 75B, ISOFORM B"/>
    <property type="match status" value="1"/>
</dbReference>
<name>A0A9D4BHJ4_DREPO</name>
<dbReference type="GO" id="GO:0000122">
    <property type="term" value="P:negative regulation of transcription by RNA polymerase II"/>
    <property type="evidence" value="ECO:0007669"/>
    <property type="project" value="TreeGrafter"/>
</dbReference>
<dbReference type="GO" id="GO:0004879">
    <property type="term" value="F:nuclear receptor activity"/>
    <property type="evidence" value="ECO:0007669"/>
    <property type="project" value="TreeGrafter"/>
</dbReference>
<protein>
    <recommendedName>
        <fullName evidence="8">NR LBD domain-containing protein</fullName>
    </recommendedName>
</protein>
<evidence type="ECO:0000256" key="1">
    <source>
        <dbReference type="ARBA" id="ARBA00022723"/>
    </source>
</evidence>
<dbReference type="EMBL" id="JAIWYP010000016">
    <property type="protein sequence ID" value="KAH3695242.1"/>
    <property type="molecule type" value="Genomic_DNA"/>
</dbReference>
<dbReference type="PANTHER" id="PTHR24082">
    <property type="entry name" value="NUCLEAR HORMONE RECEPTOR"/>
    <property type="match status" value="1"/>
</dbReference>
<evidence type="ECO:0000256" key="4">
    <source>
        <dbReference type="ARBA" id="ARBA00023015"/>
    </source>
</evidence>
<dbReference type="GO" id="GO:0030154">
    <property type="term" value="P:cell differentiation"/>
    <property type="evidence" value="ECO:0007669"/>
    <property type="project" value="TreeGrafter"/>
</dbReference>
<keyword evidence="7" id="KW-0675">Receptor</keyword>
<keyword evidence="10" id="KW-1185">Reference proteome</keyword>
<dbReference type="PROSITE" id="PS51843">
    <property type="entry name" value="NR_LBD"/>
    <property type="match status" value="1"/>
</dbReference>
<reference evidence="9" key="1">
    <citation type="journal article" date="2019" name="bioRxiv">
        <title>The Genome of the Zebra Mussel, Dreissena polymorpha: A Resource for Invasive Species Research.</title>
        <authorList>
            <person name="McCartney M.A."/>
            <person name="Auch B."/>
            <person name="Kono T."/>
            <person name="Mallez S."/>
            <person name="Zhang Y."/>
            <person name="Obille A."/>
            <person name="Becker A."/>
            <person name="Abrahante J.E."/>
            <person name="Garbe J."/>
            <person name="Badalamenti J.P."/>
            <person name="Herman A."/>
            <person name="Mangelson H."/>
            <person name="Liachko I."/>
            <person name="Sullivan S."/>
            <person name="Sone E.D."/>
            <person name="Koren S."/>
            <person name="Silverstein K.A.T."/>
            <person name="Beckman K.B."/>
            <person name="Gohl D.M."/>
        </authorList>
    </citation>
    <scope>NUCLEOTIDE SEQUENCE</scope>
    <source>
        <strain evidence="9">Duluth1</strain>
        <tissue evidence="9">Whole animal</tissue>
    </source>
</reference>
<dbReference type="GO" id="GO:0008270">
    <property type="term" value="F:zinc ion binding"/>
    <property type="evidence" value="ECO:0007669"/>
    <property type="project" value="UniProtKB-KW"/>
</dbReference>
<evidence type="ECO:0000256" key="2">
    <source>
        <dbReference type="ARBA" id="ARBA00022771"/>
    </source>
</evidence>
<evidence type="ECO:0000313" key="9">
    <source>
        <dbReference type="EMBL" id="KAH3695242.1"/>
    </source>
</evidence>
<dbReference type="GO" id="GO:0000978">
    <property type="term" value="F:RNA polymerase II cis-regulatory region sequence-specific DNA binding"/>
    <property type="evidence" value="ECO:0007669"/>
    <property type="project" value="TreeGrafter"/>
</dbReference>
<keyword evidence="2" id="KW-0863">Zinc-finger</keyword>
<accession>A0A9D4BHJ4</accession>
<dbReference type="SUPFAM" id="SSF48508">
    <property type="entry name" value="Nuclear receptor ligand-binding domain"/>
    <property type="match status" value="1"/>
</dbReference>